<reference evidence="11 12" key="1">
    <citation type="submission" date="2018-03" db="EMBL/GenBank/DDBJ databases">
        <title>Genomic Encyclopedia of Archaeal and Bacterial Type Strains, Phase II (KMG-II): from individual species to whole genera.</title>
        <authorList>
            <person name="Goeker M."/>
        </authorList>
    </citation>
    <scope>NUCLEOTIDE SEQUENCE [LARGE SCALE GENOMIC DNA]</scope>
    <source>
        <strain evidence="11 12">RHA1</strain>
    </source>
</reference>
<accession>A0ABX5ELK7</accession>
<evidence type="ECO:0000313" key="12">
    <source>
        <dbReference type="Proteomes" id="UP000238836"/>
    </source>
</evidence>
<dbReference type="Gene3D" id="3.30.70.1030">
    <property type="entry name" value="Apc35880, domain 1"/>
    <property type="match status" value="1"/>
</dbReference>
<dbReference type="Pfam" id="PF06778">
    <property type="entry name" value="Chlor_dismutase"/>
    <property type="match status" value="1"/>
</dbReference>
<evidence type="ECO:0000256" key="6">
    <source>
        <dbReference type="ARBA" id="ARBA00029882"/>
    </source>
</evidence>
<dbReference type="EMBL" id="PVTZ01000032">
    <property type="protein sequence ID" value="PRZ11625.1"/>
    <property type="molecule type" value="Genomic_DNA"/>
</dbReference>
<comment type="caution">
    <text evidence="11">The sequence shown here is derived from an EMBL/GenBank/DDBJ whole genome shotgun (WGS) entry which is preliminary data.</text>
</comment>
<evidence type="ECO:0000256" key="9">
    <source>
        <dbReference type="ARBA" id="ARBA00049935"/>
    </source>
</evidence>
<comment type="cofactor">
    <cofactor evidence="9">
        <name>Fe-coproporphyrin III</name>
        <dbReference type="ChEBI" id="CHEBI:68438"/>
    </cofactor>
</comment>
<dbReference type="PANTHER" id="PTHR36843">
    <property type="entry name" value="HEME-DEPENDENT PEROXIDASE YWFI-RELATED"/>
    <property type="match status" value="1"/>
</dbReference>
<name>A0ABX5ELK7_9BACL</name>
<evidence type="ECO:0000256" key="8">
    <source>
        <dbReference type="ARBA" id="ARBA00049896"/>
    </source>
</evidence>
<proteinExistence type="predicted"/>
<evidence type="ECO:0000256" key="4">
    <source>
        <dbReference type="ARBA" id="ARBA00023004"/>
    </source>
</evidence>
<dbReference type="EC" id="1.3.98.5" evidence="10"/>
<keyword evidence="2" id="KW-0349">Heme</keyword>
<dbReference type="Proteomes" id="UP000238836">
    <property type="component" value="Unassembled WGS sequence"/>
</dbReference>
<keyword evidence="3" id="KW-0479">Metal-binding</keyword>
<evidence type="ECO:0000256" key="7">
    <source>
        <dbReference type="ARBA" id="ARBA00030236"/>
    </source>
</evidence>
<dbReference type="SUPFAM" id="SSF54909">
    <property type="entry name" value="Dimeric alpha+beta barrel"/>
    <property type="match status" value="1"/>
</dbReference>
<comment type="pathway">
    <text evidence="5">Porphyrin-containing compound metabolism.</text>
</comment>
<evidence type="ECO:0000313" key="11">
    <source>
        <dbReference type="EMBL" id="PRZ11625.1"/>
    </source>
</evidence>
<evidence type="ECO:0000256" key="5">
    <source>
        <dbReference type="ARBA" id="ARBA00023444"/>
    </source>
</evidence>
<evidence type="ECO:0000256" key="1">
    <source>
        <dbReference type="ARBA" id="ARBA00014413"/>
    </source>
</evidence>
<dbReference type="InterPro" id="IPR010644">
    <property type="entry name" value="ChdC/CLD"/>
</dbReference>
<dbReference type="PANTHER" id="PTHR36843:SF1">
    <property type="entry name" value="COPROHEME DECARBOXYLASE"/>
    <property type="match status" value="1"/>
</dbReference>
<dbReference type="InterPro" id="IPR011008">
    <property type="entry name" value="Dimeric_a/b-barrel"/>
</dbReference>
<gene>
    <name evidence="11" type="ORF">CLV36_1324</name>
</gene>
<organism evidence="11 12">
    <name type="scientific">Laceyella sediminis</name>
    <dbReference type="NCBI Taxonomy" id="573074"/>
    <lineage>
        <taxon>Bacteria</taxon>
        <taxon>Bacillati</taxon>
        <taxon>Bacillota</taxon>
        <taxon>Bacilli</taxon>
        <taxon>Bacillales</taxon>
        <taxon>Thermoactinomycetaceae</taxon>
        <taxon>Laceyella</taxon>
    </lineage>
</organism>
<evidence type="ECO:0000256" key="2">
    <source>
        <dbReference type="ARBA" id="ARBA00022617"/>
    </source>
</evidence>
<sequence>YLSVNISNIIHSIAVNATKITYIIYNRFNSKHLRPNIDELNDIKTKFNKLGFAGVTSNPYSYLSVVELSSYTIDPDTDPLSDPAFRERLQPILPKTQYTCFYPTIVPGADQQACHVHRRWPDVRQVSGFADRYQRSEVDHDDLRW</sequence>
<evidence type="ECO:0000256" key="3">
    <source>
        <dbReference type="ARBA" id="ARBA00022723"/>
    </source>
</evidence>
<keyword evidence="4" id="KW-0408">Iron</keyword>
<keyword evidence="12" id="KW-1185">Reference proteome</keyword>
<protein>
    <recommendedName>
        <fullName evidence="1">Coproheme decarboxylase</fullName>
        <ecNumber evidence="10">1.3.98.5</ecNumber>
    </recommendedName>
    <alternativeName>
        <fullName evidence="6">Coproheme III oxidative decarboxylase</fullName>
    </alternativeName>
    <alternativeName>
        <fullName evidence="7">Hydrogen peroxide-dependent heme synthase</fullName>
    </alternativeName>
</protein>
<evidence type="ECO:0000256" key="10">
    <source>
        <dbReference type="ARBA" id="ARBA00050019"/>
    </source>
</evidence>
<feature type="non-terminal residue" evidence="11">
    <location>
        <position position="1"/>
    </location>
</feature>
<comment type="catalytic activity">
    <reaction evidence="8">
        <text>Fe-coproporphyrin III + 2 H2O2 + 2 H(+) = heme b + 2 CO2 + 4 H2O</text>
        <dbReference type="Rhea" id="RHEA:56516"/>
        <dbReference type="ChEBI" id="CHEBI:15377"/>
        <dbReference type="ChEBI" id="CHEBI:15378"/>
        <dbReference type="ChEBI" id="CHEBI:16240"/>
        <dbReference type="ChEBI" id="CHEBI:16526"/>
        <dbReference type="ChEBI" id="CHEBI:60344"/>
        <dbReference type="ChEBI" id="CHEBI:68438"/>
        <dbReference type="EC" id="1.3.98.5"/>
    </reaction>
    <physiologicalReaction direction="left-to-right" evidence="8">
        <dbReference type="Rhea" id="RHEA:56517"/>
    </physiologicalReaction>
</comment>